<organism evidence="1 2">
    <name type="scientific">Blautia stercoris</name>
    <dbReference type="NCBI Taxonomy" id="871664"/>
    <lineage>
        <taxon>Bacteria</taxon>
        <taxon>Bacillati</taxon>
        <taxon>Bacillota</taxon>
        <taxon>Clostridia</taxon>
        <taxon>Lachnospirales</taxon>
        <taxon>Lachnospiraceae</taxon>
        <taxon>Blautia</taxon>
    </lineage>
</organism>
<evidence type="ECO:0000313" key="1">
    <source>
        <dbReference type="EMBL" id="MBC8628728.1"/>
    </source>
</evidence>
<evidence type="ECO:0000313" key="2">
    <source>
        <dbReference type="Proteomes" id="UP000661649"/>
    </source>
</evidence>
<dbReference type="RefSeq" id="WP_187558636.1">
    <property type="nucleotide sequence ID" value="NZ_JACRTP010000003.1"/>
</dbReference>
<name>A0ABR7PBN9_9FIRM</name>
<keyword evidence="2" id="KW-1185">Reference proteome</keyword>
<dbReference type="EMBL" id="JACRTP010000003">
    <property type="protein sequence ID" value="MBC8628728.1"/>
    <property type="molecule type" value="Genomic_DNA"/>
</dbReference>
<reference evidence="1 2" key="1">
    <citation type="submission" date="2020-08" db="EMBL/GenBank/DDBJ databases">
        <title>Genome public.</title>
        <authorList>
            <person name="Liu C."/>
            <person name="Sun Q."/>
        </authorList>
    </citation>
    <scope>NUCLEOTIDE SEQUENCE [LARGE SCALE GENOMIC DNA]</scope>
    <source>
        <strain evidence="1 2">3_YM_SP_D4_24.mj</strain>
    </source>
</reference>
<protein>
    <submittedName>
        <fullName evidence="1">Uncharacterized protein</fullName>
    </submittedName>
</protein>
<comment type="caution">
    <text evidence="1">The sequence shown here is derived from an EMBL/GenBank/DDBJ whole genome shotgun (WGS) entry which is preliminary data.</text>
</comment>
<gene>
    <name evidence="1" type="ORF">H8712_08865</name>
</gene>
<proteinExistence type="predicted"/>
<accession>A0ABR7PBN9</accession>
<sequence length="102" mass="11908">MKNYADQYLNLEVNGKWLVRALMELVEKDSLIQDNAKFMVISGGLPAYKQEFPELHVVYIYNLLLSVWYYICCTHGMIENGQETYFALADFAGESRPRKFDK</sequence>
<dbReference type="Proteomes" id="UP000661649">
    <property type="component" value="Unassembled WGS sequence"/>
</dbReference>